<dbReference type="EMBL" id="JBBNAG010000011">
    <property type="protein sequence ID" value="KAK9094817.1"/>
    <property type="molecule type" value="Genomic_DNA"/>
</dbReference>
<reference evidence="2 3" key="1">
    <citation type="submission" date="2024-01" db="EMBL/GenBank/DDBJ databases">
        <title>Genome assemblies of Stephania.</title>
        <authorList>
            <person name="Yang L."/>
        </authorList>
    </citation>
    <scope>NUCLEOTIDE SEQUENCE [LARGE SCALE GENOMIC DNA]</scope>
    <source>
        <strain evidence="2">JXDWG</strain>
        <tissue evidence="2">Leaf</tissue>
    </source>
</reference>
<keyword evidence="3" id="KW-1185">Reference proteome</keyword>
<evidence type="ECO:0000313" key="3">
    <source>
        <dbReference type="Proteomes" id="UP001419268"/>
    </source>
</evidence>
<gene>
    <name evidence="2" type="ORF">Scep_026286</name>
</gene>
<feature type="region of interest" description="Disordered" evidence="1">
    <location>
        <begin position="51"/>
        <end position="91"/>
    </location>
</feature>
<proteinExistence type="predicted"/>
<name>A0AAP0EQ49_9MAGN</name>
<protein>
    <submittedName>
        <fullName evidence="2">Uncharacterized protein</fullName>
    </submittedName>
</protein>
<evidence type="ECO:0000313" key="2">
    <source>
        <dbReference type="EMBL" id="KAK9094817.1"/>
    </source>
</evidence>
<accession>A0AAP0EQ49</accession>
<dbReference type="AlphaFoldDB" id="A0AAP0EQ49"/>
<dbReference type="Proteomes" id="UP001419268">
    <property type="component" value="Unassembled WGS sequence"/>
</dbReference>
<organism evidence="2 3">
    <name type="scientific">Stephania cephalantha</name>
    <dbReference type="NCBI Taxonomy" id="152367"/>
    <lineage>
        <taxon>Eukaryota</taxon>
        <taxon>Viridiplantae</taxon>
        <taxon>Streptophyta</taxon>
        <taxon>Embryophyta</taxon>
        <taxon>Tracheophyta</taxon>
        <taxon>Spermatophyta</taxon>
        <taxon>Magnoliopsida</taxon>
        <taxon>Ranunculales</taxon>
        <taxon>Menispermaceae</taxon>
        <taxon>Menispermoideae</taxon>
        <taxon>Cissampelideae</taxon>
        <taxon>Stephania</taxon>
    </lineage>
</organism>
<feature type="compositionally biased region" description="Basic residues" evidence="1">
    <location>
        <begin position="82"/>
        <end position="91"/>
    </location>
</feature>
<comment type="caution">
    <text evidence="2">The sequence shown here is derived from an EMBL/GenBank/DDBJ whole genome shotgun (WGS) entry which is preliminary data.</text>
</comment>
<feature type="compositionally biased region" description="Polar residues" evidence="1">
    <location>
        <begin position="55"/>
        <end position="69"/>
    </location>
</feature>
<evidence type="ECO:0000256" key="1">
    <source>
        <dbReference type="SAM" id="MobiDB-lite"/>
    </source>
</evidence>
<sequence length="272" mass="29128">MNSDPWYYAYHYSQPPLVERLPHLPWGSLKRKKLKSSLIKKLIDLRNFTLHNLPKSPNQTSQSPKSNPRLTVVPSPSPTNSRARHGTVRPRLPHRQLAVGVVASPALAASPLHVRQCRHPLPPALALASPLKSKPSPVPSPSPSGSRARLCCAASRLTVVSGLPSPGSRGLASAVLGCLVRRSPSPSPSRSRARLASRLSRPRLAVRVCRHPLLRLSRSLSPLKSNPHGLTVVGVVALSGSRGLACACGVCVTLPPALAYRLSSPNPHGLTR</sequence>